<accession>A0A136J3A6</accession>
<dbReference type="Gene3D" id="3.30.710.10">
    <property type="entry name" value="Potassium Channel Kv1.1, Chain A"/>
    <property type="match status" value="1"/>
</dbReference>
<feature type="compositionally biased region" description="Basic residues" evidence="1">
    <location>
        <begin position="172"/>
        <end position="191"/>
    </location>
</feature>
<dbReference type="SUPFAM" id="SSF54695">
    <property type="entry name" value="POZ domain"/>
    <property type="match status" value="1"/>
</dbReference>
<feature type="region of interest" description="Disordered" evidence="1">
    <location>
        <begin position="451"/>
        <end position="472"/>
    </location>
</feature>
<feature type="region of interest" description="Disordered" evidence="1">
    <location>
        <begin position="253"/>
        <end position="328"/>
    </location>
</feature>
<proteinExistence type="predicted"/>
<protein>
    <recommendedName>
        <fullName evidence="2">BTB domain-containing protein</fullName>
    </recommendedName>
</protein>
<feature type="compositionally biased region" description="Acidic residues" evidence="1">
    <location>
        <begin position="150"/>
        <end position="165"/>
    </location>
</feature>
<feature type="compositionally biased region" description="Low complexity" evidence="1">
    <location>
        <begin position="277"/>
        <end position="288"/>
    </location>
</feature>
<sequence length="553" mass="63188">MSTLPLPRCLPELIEYCVCASCTQRHVRPLAQQSESIPCSTAAAQMKHARDFAVLITKDSRTVHVEFRNPTLPGEGRTLAVHVVILAYFSRVVKRMVHDFLTGQNRRLVSVISFEDEILEEDDVELLVEWCYTGGLASLAKAYIEPPDPVQDDNDNDSEESDDEPGNVQTAAKRKSKRKSKAKAKKRKARKPAQNSDCDLRQIPKFAARDTVERLYCIAADLEMPEFANYCMSLIMAKYSWNFFSFHPTNCRTRSVETPSDIERSRKKQNAQPRPKAANTTSTSNNTAGHGGNTDDGDDNDESSEDESEEEAARKQRQQRSKGPFKAKKAFTLAHPSSTVPFNLMLHDAPYAPHGLCFVVRKCDADNKMRRHLRNYMRAVFCQRNHLKSIDYVDDRTGFIRMWQDHVRSDDVFEQWFKAHLAVSMELDRHEERVAASRLLDWPIYMVNTNNDDKSRPQQAAASSSPSAAAPTTGRDPNLFWLELEKLRIKDVLVEEHVDARPLRTAAEPSRAVMKWTEHCQDNIAISRQITTMVVREMYAEKRNLKKFRFGDY</sequence>
<feature type="region of interest" description="Disordered" evidence="1">
    <location>
        <begin position="146"/>
        <end position="197"/>
    </location>
</feature>
<evidence type="ECO:0000313" key="3">
    <source>
        <dbReference type="EMBL" id="KXJ91594.1"/>
    </source>
</evidence>
<feature type="compositionally biased region" description="Acidic residues" evidence="1">
    <location>
        <begin position="295"/>
        <end position="310"/>
    </location>
</feature>
<evidence type="ECO:0000259" key="2">
    <source>
        <dbReference type="PROSITE" id="PS50097"/>
    </source>
</evidence>
<feature type="compositionally biased region" description="Basic residues" evidence="1">
    <location>
        <begin position="315"/>
        <end position="328"/>
    </location>
</feature>
<keyword evidence="4" id="KW-1185">Reference proteome</keyword>
<reference evidence="4" key="1">
    <citation type="submission" date="2016-02" db="EMBL/GenBank/DDBJ databases">
        <title>Draft genome sequence of Microdochium bolleyi, a fungal endophyte of beachgrass.</title>
        <authorList>
            <consortium name="DOE Joint Genome Institute"/>
            <person name="David A.S."/>
            <person name="May G."/>
            <person name="Haridas S."/>
            <person name="Lim J."/>
            <person name="Wang M."/>
            <person name="Labutti K."/>
            <person name="Lipzen A."/>
            <person name="Barry K."/>
            <person name="Grigoriev I.V."/>
        </authorList>
    </citation>
    <scope>NUCLEOTIDE SEQUENCE [LARGE SCALE GENOMIC DNA]</scope>
    <source>
        <strain evidence="4">J235TASD1</strain>
    </source>
</reference>
<evidence type="ECO:0000313" key="4">
    <source>
        <dbReference type="Proteomes" id="UP000070501"/>
    </source>
</evidence>
<feature type="compositionally biased region" description="Low complexity" evidence="1">
    <location>
        <begin position="457"/>
        <end position="471"/>
    </location>
</feature>
<dbReference type="InterPro" id="IPR011333">
    <property type="entry name" value="SKP1/BTB/POZ_sf"/>
</dbReference>
<dbReference type="OrthoDB" id="4641577at2759"/>
<gene>
    <name evidence="3" type="ORF">Micbo1qcDRAFT_175781</name>
</gene>
<dbReference type="AlphaFoldDB" id="A0A136J3A6"/>
<dbReference type="PROSITE" id="PS50097">
    <property type="entry name" value="BTB"/>
    <property type="match status" value="1"/>
</dbReference>
<evidence type="ECO:0000256" key="1">
    <source>
        <dbReference type="SAM" id="MobiDB-lite"/>
    </source>
</evidence>
<dbReference type="EMBL" id="KQ964250">
    <property type="protein sequence ID" value="KXJ91594.1"/>
    <property type="molecule type" value="Genomic_DNA"/>
</dbReference>
<feature type="domain" description="BTB" evidence="2">
    <location>
        <begin position="68"/>
        <end position="140"/>
    </location>
</feature>
<organism evidence="3 4">
    <name type="scientific">Microdochium bolleyi</name>
    <dbReference type="NCBI Taxonomy" id="196109"/>
    <lineage>
        <taxon>Eukaryota</taxon>
        <taxon>Fungi</taxon>
        <taxon>Dikarya</taxon>
        <taxon>Ascomycota</taxon>
        <taxon>Pezizomycotina</taxon>
        <taxon>Sordariomycetes</taxon>
        <taxon>Xylariomycetidae</taxon>
        <taxon>Xylariales</taxon>
        <taxon>Microdochiaceae</taxon>
        <taxon>Microdochium</taxon>
    </lineage>
</organism>
<name>A0A136J3A6_9PEZI</name>
<dbReference type="InterPro" id="IPR000210">
    <property type="entry name" value="BTB/POZ_dom"/>
</dbReference>
<dbReference type="Proteomes" id="UP000070501">
    <property type="component" value="Unassembled WGS sequence"/>
</dbReference>
<dbReference type="InParanoid" id="A0A136J3A6"/>
<dbReference type="CDD" id="cd18186">
    <property type="entry name" value="BTB_POZ_ZBTB_KLHL-like"/>
    <property type="match status" value="1"/>
</dbReference>